<reference evidence="2 3" key="1">
    <citation type="submission" date="2018-01" db="EMBL/GenBank/DDBJ databases">
        <title>Complete genome sequence of Salinigranum rubrum GX10T, an extremely halophilic archaeon isolated from a marine solar saltern.</title>
        <authorList>
            <person name="Han S."/>
        </authorList>
    </citation>
    <scope>NUCLEOTIDE SEQUENCE [LARGE SCALE GENOMIC DNA]</scope>
    <source>
        <strain evidence="2 3">GX10</strain>
        <plasmid evidence="3">Plasmid unnamed3</plasmid>
    </source>
</reference>
<dbReference type="KEGG" id="srub:C2R22_23400"/>
<keyword evidence="3" id="KW-1185">Reference proteome</keyword>
<name>A0A2I8VRL4_9EURY</name>
<evidence type="ECO:0000313" key="2">
    <source>
        <dbReference type="EMBL" id="AUV84494.1"/>
    </source>
</evidence>
<protein>
    <submittedName>
        <fullName evidence="2">Uncharacterized protein</fullName>
    </submittedName>
</protein>
<geneLocation type="plasmid" evidence="2">
    <name>unnamed3</name>
</geneLocation>
<organism evidence="2 3">
    <name type="scientific">Salinigranum rubrum</name>
    <dbReference type="NCBI Taxonomy" id="755307"/>
    <lineage>
        <taxon>Archaea</taxon>
        <taxon>Methanobacteriati</taxon>
        <taxon>Methanobacteriota</taxon>
        <taxon>Stenosarchaea group</taxon>
        <taxon>Halobacteria</taxon>
        <taxon>Halobacteriales</taxon>
        <taxon>Haloferacaceae</taxon>
        <taxon>Salinigranum</taxon>
    </lineage>
</organism>
<evidence type="ECO:0000256" key="1">
    <source>
        <dbReference type="SAM" id="MobiDB-lite"/>
    </source>
</evidence>
<evidence type="ECO:0000313" key="3">
    <source>
        <dbReference type="Proteomes" id="UP000236584"/>
    </source>
</evidence>
<keyword evidence="2" id="KW-0614">Plasmid</keyword>
<feature type="region of interest" description="Disordered" evidence="1">
    <location>
        <begin position="65"/>
        <end position="93"/>
    </location>
</feature>
<dbReference type="AlphaFoldDB" id="A0A2I8VRL4"/>
<feature type="compositionally biased region" description="Basic and acidic residues" evidence="1">
    <location>
        <begin position="75"/>
        <end position="93"/>
    </location>
</feature>
<gene>
    <name evidence="2" type="ORF">C2R22_23400</name>
</gene>
<proteinExistence type="predicted"/>
<dbReference type="EMBL" id="CP026312">
    <property type="protein sequence ID" value="AUV84494.1"/>
    <property type="molecule type" value="Genomic_DNA"/>
</dbReference>
<sequence>MVGNCIAHGDRQRLQCSSCTRVERHDLDDITAVDLPLCLFGTGLVEQDEPPVVRADVQRHVCFSPSAGCPGEDTASERNGRASSGREERTATE</sequence>
<accession>A0A2I8VRL4</accession>
<dbReference type="Proteomes" id="UP000236584">
    <property type="component" value="Plasmid unnamed3"/>
</dbReference>